<evidence type="ECO:0000256" key="1">
    <source>
        <dbReference type="SAM" id="Phobius"/>
    </source>
</evidence>
<keyword evidence="1" id="KW-1133">Transmembrane helix</keyword>
<accession>A0AAD5WRA7</accession>
<protein>
    <recommendedName>
        <fullName evidence="5">Extracellular membrane protein CFEM domain-containing protein</fullName>
    </recommendedName>
</protein>
<keyword evidence="1" id="KW-0812">Transmembrane</keyword>
<evidence type="ECO:0008006" key="5">
    <source>
        <dbReference type="Google" id="ProtNLM"/>
    </source>
</evidence>
<organism evidence="3 4">
    <name type="scientific">Zalerion maritima</name>
    <dbReference type="NCBI Taxonomy" id="339359"/>
    <lineage>
        <taxon>Eukaryota</taxon>
        <taxon>Fungi</taxon>
        <taxon>Dikarya</taxon>
        <taxon>Ascomycota</taxon>
        <taxon>Pezizomycotina</taxon>
        <taxon>Sordariomycetes</taxon>
        <taxon>Lulworthiomycetidae</taxon>
        <taxon>Lulworthiales</taxon>
        <taxon>Lulworthiaceae</taxon>
        <taxon>Zalerion</taxon>
    </lineage>
</organism>
<keyword evidence="4" id="KW-1185">Reference proteome</keyword>
<evidence type="ECO:0000256" key="2">
    <source>
        <dbReference type="SAM" id="SignalP"/>
    </source>
</evidence>
<name>A0AAD5WRA7_9PEZI</name>
<feature type="signal peptide" evidence="2">
    <location>
        <begin position="1"/>
        <end position="25"/>
    </location>
</feature>
<dbReference type="AlphaFoldDB" id="A0AAD5WRA7"/>
<evidence type="ECO:0000313" key="4">
    <source>
        <dbReference type="Proteomes" id="UP001201980"/>
    </source>
</evidence>
<feature type="chain" id="PRO_5042200483" description="Extracellular membrane protein CFEM domain-containing protein" evidence="2">
    <location>
        <begin position="26"/>
        <end position="126"/>
    </location>
</feature>
<dbReference type="EMBL" id="JAKWBI020000147">
    <property type="protein sequence ID" value="KAJ2901542.1"/>
    <property type="molecule type" value="Genomic_DNA"/>
</dbReference>
<comment type="caution">
    <text evidence="3">The sequence shown here is derived from an EMBL/GenBank/DDBJ whole genome shotgun (WGS) entry which is preliminary data.</text>
</comment>
<sequence length="126" mass="13217">MKLAHFRIGPHLWVAFIILTALSRADEQEAGSSCSEEGQWNCMTNSWQRCAAAVWSVTMPCADGTTCSPSGLTYDFAVNGDDDVSGSSTATTSGASSVSTSSDARKVKAVLFGVGGMLVLFWGLLA</sequence>
<gene>
    <name evidence="3" type="ORF">MKZ38_001675</name>
</gene>
<evidence type="ECO:0000313" key="3">
    <source>
        <dbReference type="EMBL" id="KAJ2901542.1"/>
    </source>
</evidence>
<proteinExistence type="predicted"/>
<dbReference type="Proteomes" id="UP001201980">
    <property type="component" value="Unassembled WGS sequence"/>
</dbReference>
<keyword evidence="2" id="KW-0732">Signal</keyword>
<reference evidence="3" key="1">
    <citation type="submission" date="2022-07" db="EMBL/GenBank/DDBJ databases">
        <title>Draft genome sequence of Zalerion maritima ATCC 34329, a (micro)plastics degrading marine fungus.</title>
        <authorList>
            <person name="Paco A."/>
            <person name="Goncalves M.F.M."/>
            <person name="Rocha-Santos T.A.P."/>
            <person name="Alves A."/>
        </authorList>
    </citation>
    <scope>NUCLEOTIDE SEQUENCE</scope>
    <source>
        <strain evidence="3">ATCC 34329</strain>
    </source>
</reference>
<feature type="transmembrane region" description="Helical" evidence="1">
    <location>
        <begin position="107"/>
        <end position="125"/>
    </location>
</feature>
<keyword evidence="1" id="KW-0472">Membrane</keyword>